<dbReference type="AlphaFoldDB" id="A0A843UJN3"/>
<comment type="caution">
    <text evidence="2">The sequence shown here is derived from an EMBL/GenBank/DDBJ whole genome shotgun (WGS) entry which is preliminary data.</text>
</comment>
<keyword evidence="3" id="KW-1185">Reference proteome</keyword>
<organism evidence="2 3">
    <name type="scientific">Colocasia esculenta</name>
    <name type="common">Wild taro</name>
    <name type="synonym">Arum esculentum</name>
    <dbReference type="NCBI Taxonomy" id="4460"/>
    <lineage>
        <taxon>Eukaryota</taxon>
        <taxon>Viridiplantae</taxon>
        <taxon>Streptophyta</taxon>
        <taxon>Embryophyta</taxon>
        <taxon>Tracheophyta</taxon>
        <taxon>Spermatophyta</taxon>
        <taxon>Magnoliopsida</taxon>
        <taxon>Liliopsida</taxon>
        <taxon>Araceae</taxon>
        <taxon>Aroideae</taxon>
        <taxon>Colocasieae</taxon>
        <taxon>Colocasia</taxon>
    </lineage>
</organism>
<dbReference type="Proteomes" id="UP000652761">
    <property type="component" value="Unassembled WGS sequence"/>
</dbReference>
<evidence type="ECO:0000313" key="2">
    <source>
        <dbReference type="EMBL" id="MQL83581.1"/>
    </source>
</evidence>
<name>A0A843UJN3_COLES</name>
<feature type="region of interest" description="Disordered" evidence="1">
    <location>
        <begin position="238"/>
        <end position="257"/>
    </location>
</feature>
<evidence type="ECO:0000313" key="3">
    <source>
        <dbReference type="Proteomes" id="UP000652761"/>
    </source>
</evidence>
<proteinExistence type="predicted"/>
<gene>
    <name evidence="2" type="ORF">Taro_016077</name>
</gene>
<reference evidence="2" key="1">
    <citation type="submission" date="2017-07" db="EMBL/GenBank/DDBJ databases">
        <title>Taro Niue Genome Assembly and Annotation.</title>
        <authorList>
            <person name="Atibalentja N."/>
            <person name="Keating K."/>
            <person name="Fields C.J."/>
        </authorList>
    </citation>
    <scope>NUCLEOTIDE SEQUENCE</scope>
    <source>
        <strain evidence="2">Niue_2</strain>
        <tissue evidence="2">Leaf</tissue>
    </source>
</reference>
<evidence type="ECO:0000256" key="1">
    <source>
        <dbReference type="SAM" id="MobiDB-lite"/>
    </source>
</evidence>
<accession>A0A843UJN3</accession>
<protein>
    <submittedName>
        <fullName evidence="2">Uncharacterized protein</fullName>
    </submittedName>
</protein>
<sequence length="537" mass="58594">MGHSYHLVFLDIPTVLWLYGTFQSFGDISRELSSSPASSHTQESARHFKEATWFPLHRIGQEARTVRLSLPFSAPQGRICNFSGSGGTSVILSFMRIFLQFYPSWGHFCNFIRLFLPFSQKQGHSCKFLTDRSICVLLMYTYTNFISPGALCNFTEAWTHVRGICAISHACTNLPLPRGPLCNFTQSGSRTGVLIWRKNRSRPSQRRGTSPEDLRERILKRQRATSFIRTRERLASIGEEKSLTRGSPRESSAPLEAGLPNEGLAPLFIGVFGEWFGGGLWIGGGRRARPPDQPARPVDLSGGGGGCLAPAWSGGGWPLPGLAGVAPLPGPEGGAPRLVWRRCTPPGPAGVHPAGLAGVHPAWSGGGVPRLVRRGCTPLVWRGCTPPRLAGGAPCWPRLGVGLPLLWPFPTGYIWDFWFVCSGHLQRTCTRVSMCIQCAFLPVPRAFDSIFGGHVHLTFLNPSASGTILNASPDIEFRLSGVRISTIDGTFERHTPGRSGSTCGLESVYLRCSSGEAVVYSRTFLWLLGRICRPGLA</sequence>
<feature type="non-terminal residue" evidence="2">
    <location>
        <position position="1"/>
    </location>
</feature>
<dbReference type="EMBL" id="NMUH01000705">
    <property type="protein sequence ID" value="MQL83581.1"/>
    <property type="molecule type" value="Genomic_DNA"/>
</dbReference>